<evidence type="ECO:0000256" key="5">
    <source>
        <dbReference type="RuleBase" id="RU004404"/>
    </source>
</evidence>
<dbReference type="SUPFAM" id="SSF52096">
    <property type="entry name" value="ClpP/crotonase"/>
    <property type="match status" value="1"/>
</dbReference>
<dbReference type="Gene3D" id="3.30.750.44">
    <property type="match status" value="1"/>
</dbReference>
<dbReference type="EMBL" id="JADKGY010000006">
    <property type="protein sequence ID" value="MBK9982456.1"/>
    <property type="molecule type" value="Genomic_DNA"/>
</dbReference>
<evidence type="ECO:0000259" key="7">
    <source>
        <dbReference type="SMART" id="SM00245"/>
    </source>
</evidence>
<gene>
    <name evidence="8" type="ORF">IPP15_08530</name>
</gene>
<dbReference type="InterPro" id="IPR001478">
    <property type="entry name" value="PDZ"/>
</dbReference>
<comment type="caution">
    <text evidence="8">The sequence shown here is derived from an EMBL/GenBank/DDBJ whole genome shotgun (WGS) entry which is preliminary data.</text>
</comment>
<dbReference type="SUPFAM" id="SSF50156">
    <property type="entry name" value="PDZ domain-like"/>
    <property type="match status" value="1"/>
</dbReference>
<dbReference type="NCBIfam" id="TIGR00225">
    <property type="entry name" value="prc"/>
    <property type="match status" value="1"/>
</dbReference>
<dbReference type="PANTHER" id="PTHR32060:SF22">
    <property type="entry name" value="CARBOXYL-TERMINAL-PROCESSING PEPTIDASE 3, CHLOROPLASTIC"/>
    <property type="match status" value="1"/>
</dbReference>
<dbReference type="PANTHER" id="PTHR32060">
    <property type="entry name" value="TAIL-SPECIFIC PROTEASE"/>
    <property type="match status" value="1"/>
</dbReference>
<dbReference type="Gene3D" id="2.30.42.10">
    <property type="match status" value="1"/>
</dbReference>
<keyword evidence="4 5" id="KW-0720">Serine protease</keyword>
<dbReference type="GO" id="GO:0007165">
    <property type="term" value="P:signal transduction"/>
    <property type="evidence" value="ECO:0007669"/>
    <property type="project" value="TreeGrafter"/>
</dbReference>
<dbReference type="InterPro" id="IPR004447">
    <property type="entry name" value="Peptidase_S41A"/>
</dbReference>
<evidence type="ECO:0000259" key="6">
    <source>
        <dbReference type="SMART" id="SM00228"/>
    </source>
</evidence>
<dbReference type="CDD" id="cd07560">
    <property type="entry name" value="Peptidase_S41_CPP"/>
    <property type="match status" value="1"/>
</dbReference>
<name>A0A9D7SUE2_9BACT</name>
<reference evidence="8 9" key="1">
    <citation type="submission" date="2020-10" db="EMBL/GenBank/DDBJ databases">
        <title>Connecting structure to function with the recovery of over 1000 high-quality activated sludge metagenome-assembled genomes encoding full-length rRNA genes using long-read sequencing.</title>
        <authorList>
            <person name="Singleton C.M."/>
            <person name="Petriglieri F."/>
            <person name="Kristensen J.M."/>
            <person name="Kirkegaard R.H."/>
            <person name="Michaelsen T.Y."/>
            <person name="Andersen M.H."/>
            <person name="Karst S.M."/>
            <person name="Dueholm M.S."/>
            <person name="Nielsen P.H."/>
            <person name="Albertsen M."/>
        </authorList>
    </citation>
    <scope>NUCLEOTIDE SEQUENCE [LARGE SCALE GENOMIC DNA]</scope>
    <source>
        <strain evidence="8">Ribe_18-Q3-R11-54_MAXAC.273</strain>
    </source>
</reference>
<feature type="domain" description="Tail specific protease" evidence="7">
    <location>
        <begin position="335"/>
        <end position="549"/>
    </location>
</feature>
<dbReference type="InterPro" id="IPR029045">
    <property type="entry name" value="ClpP/crotonase-like_dom_sf"/>
</dbReference>
<dbReference type="InterPro" id="IPR040573">
    <property type="entry name" value="TSP_N"/>
</dbReference>
<feature type="domain" description="PDZ" evidence="6">
    <location>
        <begin position="256"/>
        <end position="334"/>
    </location>
</feature>
<dbReference type="SMART" id="SM00228">
    <property type="entry name" value="PDZ"/>
    <property type="match status" value="1"/>
</dbReference>
<dbReference type="AlphaFoldDB" id="A0A9D7SUE2"/>
<dbReference type="Pfam" id="PF17804">
    <property type="entry name" value="TSP_NTD"/>
    <property type="match status" value="1"/>
</dbReference>
<keyword evidence="2 5" id="KW-0645">Protease</keyword>
<dbReference type="Pfam" id="PF00595">
    <property type="entry name" value="PDZ"/>
    <property type="match status" value="1"/>
</dbReference>
<sequence>MRIWIIAALTGILAYVGLAFYRQPDNEDKEKLILQAVVQLLSNLHFRNVPLDDTFSHKLYDTYLDRLDGMKRFLTIQDLDLMDDYKDSLDNSLQPEDLNLHFFDITYDRINKAVEKTRLWYPDILSRPFDFTTKDSIETDGEKRSFAKNDEELKEFWRTYLKFETLTRLNDKIKDQEELTEEPEGGKKSVAELEAAARADVKKDFDAWYVRLDKVRRSDRFEMYLNSITNVFDPHSDYFNPKEKEDFDINMSGRLEGIGARLQMDGDYTKVVLVIPGGPAWKEKELEVDDKIFKVQQENQKEPVDVTGWVVDEVVGLIRGPKGTKVTLTVRKPDGTVREITIVRDEVLLDEGFAKSAIMDLEGQVGNVGYIYLPKFYADFENPNGRSCSQDVAIEVEKLMKANVKGIILDLRNNSGGSLNDVVQMSGLFIKDGPIVQVVGRNSVPNILKDKDDQVLYTGPLVVMVNTQSASASEILAAALQDYGRAVIVGGKSTFGKGSVQRFFDLDKVVQGNDDMKPLGEVKLTLQKFYRINGGSTQLRGVTPDINLPDNQEYIDSGEKELDYPMEWTEIQPVPYSQDVYNLTGLNDLKKKSEQRIASSPVFDKIEMNAKRIKQITDETKVPLQLDEYRSLDMSRDEESKAFKKIFGTIDGLKPHNLALDLPAIEADSSKIGRNQAFLEGLGKDVYLEETLHIMKDMTAVNHKS</sequence>
<evidence type="ECO:0000256" key="3">
    <source>
        <dbReference type="ARBA" id="ARBA00022801"/>
    </source>
</evidence>
<evidence type="ECO:0000313" key="8">
    <source>
        <dbReference type="EMBL" id="MBK9982456.1"/>
    </source>
</evidence>
<evidence type="ECO:0000313" key="9">
    <source>
        <dbReference type="Proteomes" id="UP000808337"/>
    </source>
</evidence>
<evidence type="ECO:0000256" key="4">
    <source>
        <dbReference type="ARBA" id="ARBA00022825"/>
    </source>
</evidence>
<keyword evidence="3 5" id="KW-0378">Hydrolase</keyword>
<proteinExistence type="inferred from homology"/>
<protein>
    <submittedName>
        <fullName evidence="8">Carboxy terminal-processing peptidase</fullName>
    </submittedName>
</protein>
<accession>A0A9D7SUE2</accession>
<dbReference type="GO" id="GO:0006508">
    <property type="term" value="P:proteolysis"/>
    <property type="evidence" value="ECO:0007669"/>
    <property type="project" value="UniProtKB-KW"/>
</dbReference>
<dbReference type="SMART" id="SM00245">
    <property type="entry name" value="TSPc"/>
    <property type="match status" value="1"/>
</dbReference>
<evidence type="ECO:0000256" key="2">
    <source>
        <dbReference type="ARBA" id="ARBA00022670"/>
    </source>
</evidence>
<dbReference type="Gene3D" id="3.90.226.10">
    <property type="entry name" value="2-enoyl-CoA Hydratase, Chain A, domain 1"/>
    <property type="match status" value="1"/>
</dbReference>
<dbReference type="Pfam" id="PF03572">
    <property type="entry name" value="Peptidase_S41"/>
    <property type="match status" value="1"/>
</dbReference>
<dbReference type="InterPro" id="IPR020992">
    <property type="entry name" value="Tail_Prtase_C"/>
</dbReference>
<dbReference type="CDD" id="cd06782">
    <property type="entry name" value="cpPDZ_CPP-like"/>
    <property type="match status" value="1"/>
</dbReference>
<organism evidence="8 9">
    <name type="scientific">Candidatus Opimibacter skivensis</name>
    <dbReference type="NCBI Taxonomy" id="2982028"/>
    <lineage>
        <taxon>Bacteria</taxon>
        <taxon>Pseudomonadati</taxon>
        <taxon>Bacteroidota</taxon>
        <taxon>Saprospiria</taxon>
        <taxon>Saprospirales</taxon>
        <taxon>Saprospiraceae</taxon>
        <taxon>Candidatus Opimibacter</taxon>
    </lineage>
</organism>
<dbReference type="Proteomes" id="UP000808337">
    <property type="component" value="Unassembled WGS sequence"/>
</dbReference>
<dbReference type="GO" id="GO:0030288">
    <property type="term" value="C:outer membrane-bounded periplasmic space"/>
    <property type="evidence" value="ECO:0007669"/>
    <property type="project" value="TreeGrafter"/>
</dbReference>
<dbReference type="InterPro" id="IPR005151">
    <property type="entry name" value="Tail-specific_protease"/>
</dbReference>
<dbReference type="GO" id="GO:0008236">
    <property type="term" value="F:serine-type peptidase activity"/>
    <property type="evidence" value="ECO:0007669"/>
    <property type="project" value="UniProtKB-KW"/>
</dbReference>
<dbReference type="Pfam" id="PF11818">
    <property type="entry name" value="DUF3340"/>
    <property type="match status" value="1"/>
</dbReference>
<dbReference type="GO" id="GO:0004175">
    <property type="term" value="F:endopeptidase activity"/>
    <property type="evidence" value="ECO:0007669"/>
    <property type="project" value="TreeGrafter"/>
</dbReference>
<dbReference type="InterPro" id="IPR036034">
    <property type="entry name" value="PDZ_sf"/>
</dbReference>
<evidence type="ECO:0000256" key="1">
    <source>
        <dbReference type="ARBA" id="ARBA00009179"/>
    </source>
</evidence>
<comment type="similarity">
    <text evidence="1 5">Belongs to the peptidase S41A family.</text>
</comment>